<evidence type="ECO:0000313" key="3">
    <source>
        <dbReference type="Proteomes" id="UP001642409"/>
    </source>
</evidence>
<keyword evidence="3" id="KW-1185">Reference proteome</keyword>
<name>A0ABP1HGZ4_9EUKA</name>
<accession>A0ABP1HGZ4</accession>
<evidence type="ECO:0000256" key="1">
    <source>
        <dbReference type="SAM" id="SignalP"/>
    </source>
</evidence>
<protein>
    <submittedName>
        <fullName evidence="2">Hypothetical_protein</fullName>
    </submittedName>
</protein>
<dbReference type="EMBL" id="CAXDID020000023">
    <property type="protein sequence ID" value="CAL5989364.1"/>
    <property type="molecule type" value="Genomic_DNA"/>
</dbReference>
<feature type="signal peptide" evidence="1">
    <location>
        <begin position="1"/>
        <end position="18"/>
    </location>
</feature>
<gene>
    <name evidence="2" type="ORF">HINF_LOCUS10829</name>
</gene>
<evidence type="ECO:0000313" key="2">
    <source>
        <dbReference type="EMBL" id="CAL5989364.1"/>
    </source>
</evidence>
<feature type="chain" id="PRO_5046144654" evidence="1">
    <location>
        <begin position="19"/>
        <end position="110"/>
    </location>
</feature>
<reference evidence="2 3" key="1">
    <citation type="submission" date="2024-07" db="EMBL/GenBank/DDBJ databases">
        <authorList>
            <person name="Akdeniz Z."/>
        </authorList>
    </citation>
    <scope>NUCLEOTIDE SEQUENCE [LARGE SCALE GENOMIC DNA]</scope>
</reference>
<organism evidence="2 3">
    <name type="scientific">Hexamita inflata</name>
    <dbReference type="NCBI Taxonomy" id="28002"/>
    <lineage>
        <taxon>Eukaryota</taxon>
        <taxon>Metamonada</taxon>
        <taxon>Diplomonadida</taxon>
        <taxon>Hexamitidae</taxon>
        <taxon>Hexamitinae</taxon>
        <taxon>Hexamita</taxon>
    </lineage>
</organism>
<proteinExistence type="predicted"/>
<sequence>MFQTNIILIVLSYRNVLVIKLIQCSLTSSLLQNCETAMCAQQEVIGVWQIVGKQIHLYPVGNINIINYFYCITFIDKLNILLYLNIVVNNVRKKIEICTIQDFKTEELME</sequence>
<dbReference type="Proteomes" id="UP001642409">
    <property type="component" value="Unassembled WGS sequence"/>
</dbReference>
<comment type="caution">
    <text evidence="2">The sequence shown here is derived from an EMBL/GenBank/DDBJ whole genome shotgun (WGS) entry which is preliminary data.</text>
</comment>
<keyword evidence="1" id="KW-0732">Signal</keyword>